<organism evidence="1 2">
    <name type="scientific">Segatella copri</name>
    <dbReference type="NCBI Taxonomy" id="165179"/>
    <lineage>
        <taxon>Bacteria</taxon>
        <taxon>Pseudomonadati</taxon>
        <taxon>Bacteroidota</taxon>
        <taxon>Bacteroidia</taxon>
        <taxon>Bacteroidales</taxon>
        <taxon>Prevotellaceae</taxon>
        <taxon>Segatella</taxon>
    </lineage>
</organism>
<evidence type="ECO:0000313" key="2">
    <source>
        <dbReference type="Proteomes" id="UP000423156"/>
    </source>
</evidence>
<comment type="caution">
    <text evidence="1">The sequence shown here is derived from an EMBL/GenBank/DDBJ whole genome shotgun (WGS) entry which is preliminary data.</text>
</comment>
<proteinExistence type="predicted"/>
<dbReference type="EMBL" id="VZBZ01000012">
    <property type="protein sequence ID" value="MQN76620.1"/>
    <property type="molecule type" value="Genomic_DNA"/>
</dbReference>
<reference evidence="2" key="1">
    <citation type="submission" date="2019-09" db="EMBL/GenBank/DDBJ databases">
        <title>Distinct polysaccharide growth profiles of human intestinal Prevotella copri isolates.</title>
        <authorList>
            <person name="Fehlner-Peach H."/>
            <person name="Magnabosco C."/>
            <person name="Raghavan V."/>
            <person name="Scher J.U."/>
            <person name="Tett A."/>
            <person name="Cox L.M."/>
            <person name="Gottsegen C."/>
            <person name="Watters A."/>
            <person name="Wiltshire- Gordon J.D."/>
            <person name="Segata N."/>
            <person name="Bonneau R."/>
            <person name="Littman D.R."/>
        </authorList>
    </citation>
    <scope>NUCLEOTIDE SEQUENCE [LARGE SCALE GENOMIC DNA]</scope>
    <source>
        <strain evidence="2">BU41712</strain>
    </source>
</reference>
<gene>
    <name evidence="1" type="ORF">F7D71_01790</name>
</gene>
<protein>
    <submittedName>
        <fullName evidence="1">Uncharacterized protein</fullName>
    </submittedName>
</protein>
<dbReference type="RefSeq" id="WP_153091622.1">
    <property type="nucleotide sequence ID" value="NZ_CP152352.1"/>
</dbReference>
<accession>A0AA90ZMI8</accession>
<sequence length="170" mass="19224">MKKIIFILSVILGTVALYAQSLNSSKRSEALSKSSLIETAKNVAMTYGPAYVAYFKSANVSDIQVFQKEDYGDSFPEIKKQIGRKYYTVTFTYDSTSVKFAFDYAAKVSIWEDTGEPLDVIFGNGMGRNFLFLNFKEQTNHSAKKRMKVAPGLIEEVPLQTEKEPENIWN</sequence>
<evidence type="ECO:0000313" key="1">
    <source>
        <dbReference type="EMBL" id="MQN76620.1"/>
    </source>
</evidence>
<name>A0AA90ZMI8_9BACT</name>
<dbReference type="AlphaFoldDB" id="A0AA90ZMI8"/>
<dbReference type="Proteomes" id="UP000423156">
    <property type="component" value="Unassembled WGS sequence"/>
</dbReference>